<comment type="caution">
    <text evidence="3">The sequence shown here is derived from an EMBL/GenBank/DDBJ whole genome shotgun (WGS) entry which is preliminary data.</text>
</comment>
<protein>
    <recommendedName>
        <fullName evidence="2">DUF1638 domain-containing protein</fullName>
    </recommendedName>
</protein>
<gene>
    <name evidence="3" type="ORF">SDC9_82567</name>
</gene>
<evidence type="ECO:0000256" key="1">
    <source>
        <dbReference type="SAM" id="MobiDB-lite"/>
    </source>
</evidence>
<dbReference type="AlphaFoldDB" id="A0A644ZB81"/>
<evidence type="ECO:0000313" key="3">
    <source>
        <dbReference type="EMBL" id="MPM35973.1"/>
    </source>
</evidence>
<sequence length="300" mass="33889">MPVVTIISCRIFEDEVVHLIEKESGLEEIIIVKNENSIGLIRKLEEIRESTPHSILAIEEIHELLRRGRTGGRIREEVGKEEQKEQKGQKEQKEEAGKENRDLTLTLVVNVLGFALEGFPDRLKEMVYETIEDAKKYSDAVLLLYGLCGNVLGSVEQDFGASGFPVFILKDEEGEIVDDCVGAVLGGRGAFLSKLKAEGTGTYFLTPVGAAYWKEIMVASRITPDPENIEMTKMVFDYSGYKNVAKVDTGLRYEKEFETKVKEFADSFGFEVVDMEGSPELIERCYEKIKEEVLREREKT</sequence>
<proteinExistence type="predicted"/>
<accession>A0A644ZB81</accession>
<feature type="region of interest" description="Disordered" evidence="1">
    <location>
        <begin position="75"/>
        <end position="98"/>
    </location>
</feature>
<evidence type="ECO:0000259" key="2">
    <source>
        <dbReference type="Pfam" id="PF07796"/>
    </source>
</evidence>
<dbReference type="Pfam" id="PF07796">
    <property type="entry name" value="DUF1638"/>
    <property type="match status" value="1"/>
</dbReference>
<dbReference type="EMBL" id="VSSQ01007455">
    <property type="protein sequence ID" value="MPM35973.1"/>
    <property type="molecule type" value="Genomic_DNA"/>
</dbReference>
<organism evidence="3">
    <name type="scientific">bioreactor metagenome</name>
    <dbReference type="NCBI Taxonomy" id="1076179"/>
    <lineage>
        <taxon>unclassified sequences</taxon>
        <taxon>metagenomes</taxon>
        <taxon>ecological metagenomes</taxon>
    </lineage>
</organism>
<dbReference type="InterPro" id="IPR012437">
    <property type="entry name" value="DUF1638"/>
</dbReference>
<name>A0A644ZB81_9ZZZZ</name>
<reference evidence="3" key="1">
    <citation type="submission" date="2019-08" db="EMBL/GenBank/DDBJ databases">
        <authorList>
            <person name="Kucharzyk K."/>
            <person name="Murdoch R.W."/>
            <person name="Higgins S."/>
            <person name="Loffler F."/>
        </authorList>
    </citation>
    <scope>NUCLEOTIDE SEQUENCE</scope>
</reference>
<feature type="domain" description="DUF1638" evidence="2">
    <location>
        <begin position="113"/>
        <end position="286"/>
    </location>
</feature>